<dbReference type="GO" id="GO:0007165">
    <property type="term" value="P:signal transduction"/>
    <property type="evidence" value="ECO:0007669"/>
    <property type="project" value="UniProtKB-KW"/>
</dbReference>
<keyword evidence="2" id="KW-1003">Cell membrane</keyword>
<dbReference type="GO" id="GO:0005886">
    <property type="term" value="C:plasma membrane"/>
    <property type="evidence" value="ECO:0007669"/>
    <property type="project" value="UniProtKB-SubCell"/>
</dbReference>
<evidence type="ECO:0000256" key="3">
    <source>
        <dbReference type="ARBA" id="ARBA00022606"/>
    </source>
</evidence>
<evidence type="ECO:0000313" key="11">
    <source>
        <dbReference type="EMBL" id="KAF3054280.1"/>
    </source>
</evidence>
<comment type="caution">
    <text evidence="11">The sequence shown here is derived from an EMBL/GenBank/DDBJ whole genome shotgun (WGS) entry which is preliminary data.</text>
</comment>
<feature type="transmembrane region" description="Helical" evidence="10">
    <location>
        <begin position="40"/>
        <end position="60"/>
    </location>
</feature>
<accession>A0A6G1LP91</accession>
<dbReference type="GO" id="GO:0004984">
    <property type="term" value="F:olfactory receptor activity"/>
    <property type="evidence" value="ECO:0007669"/>
    <property type="project" value="InterPro"/>
</dbReference>
<dbReference type="PANTHER" id="PTHR21137:SF35">
    <property type="entry name" value="ODORANT RECEPTOR 19A-RELATED"/>
    <property type="match status" value="1"/>
</dbReference>
<evidence type="ECO:0000256" key="1">
    <source>
        <dbReference type="ARBA" id="ARBA00004651"/>
    </source>
</evidence>
<keyword evidence="12" id="KW-1185">Reference proteome</keyword>
<evidence type="ECO:0000256" key="6">
    <source>
        <dbReference type="ARBA" id="ARBA00022989"/>
    </source>
</evidence>
<feature type="transmembrane region" description="Helical" evidence="10">
    <location>
        <begin position="128"/>
        <end position="151"/>
    </location>
</feature>
<keyword evidence="3 10" id="KW-0716">Sensory transduction</keyword>
<evidence type="ECO:0000256" key="9">
    <source>
        <dbReference type="ARBA" id="ARBA00023224"/>
    </source>
</evidence>
<keyword evidence="9 10" id="KW-0807">Transducer</keyword>
<evidence type="ECO:0000256" key="4">
    <source>
        <dbReference type="ARBA" id="ARBA00022692"/>
    </source>
</evidence>
<dbReference type="Pfam" id="PF02949">
    <property type="entry name" value="7tm_6"/>
    <property type="match status" value="1"/>
</dbReference>
<evidence type="ECO:0000256" key="7">
    <source>
        <dbReference type="ARBA" id="ARBA00023136"/>
    </source>
</evidence>
<comment type="caution">
    <text evidence="10">Lacks conserved residue(s) required for the propagation of feature annotation.</text>
</comment>
<feature type="transmembrane region" description="Helical" evidence="10">
    <location>
        <begin position="72"/>
        <end position="90"/>
    </location>
</feature>
<protein>
    <recommendedName>
        <fullName evidence="10">Odorant receptor</fullName>
    </recommendedName>
</protein>
<organism evidence="11 12">
    <name type="scientific">Nylanderia fulva</name>
    <dbReference type="NCBI Taxonomy" id="613905"/>
    <lineage>
        <taxon>Eukaryota</taxon>
        <taxon>Metazoa</taxon>
        <taxon>Ecdysozoa</taxon>
        <taxon>Arthropoda</taxon>
        <taxon>Hexapoda</taxon>
        <taxon>Insecta</taxon>
        <taxon>Pterygota</taxon>
        <taxon>Neoptera</taxon>
        <taxon>Endopterygota</taxon>
        <taxon>Hymenoptera</taxon>
        <taxon>Apocrita</taxon>
        <taxon>Aculeata</taxon>
        <taxon>Formicoidea</taxon>
        <taxon>Formicidae</taxon>
        <taxon>Formicinae</taxon>
        <taxon>Nylanderia</taxon>
    </lineage>
</organism>
<keyword evidence="8 10" id="KW-0675">Receptor</keyword>
<dbReference type="Proteomes" id="UP000479987">
    <property type="component" value="Unassembled WGS sequence"/>
</dbReference>
<reference evidence="11 12" key="1">
    <citation type="submission" date="2019-08" db="EMBL/GenBank/DDBJ databases">
        <title>High quality draft denovo assembly of Nylanderia fulva.</title>
        <authorList>
            <person name="Vargo E.L."/>
            <person name="Tarone A.M."/>
            <person name="Konganti K.R."/>
        </authorList>
    </citation>
    <scope>NUCLEOTIDE SEQUENCE [LARGE SCALE GENOMIC DNA]</scope>
    <source>
        <strain evidence="11">TAMU-Nful-2015</strain>
        <tissue evidence="11">Whole body</tissue>
    </source>
</reference>
<dbReference type="AlphaFoldDB" id="A0A6G1LP91"/>
<gene>
    <name evidence="11" type="primary">Or-126</name>
    <name evidence="11" type="synonym">Nful_v1.0-Or-126</name>
    <name evidence="11" type="ORF">NFUL_NFUL000383</name>
</gene>
<evidence type="ECO:0000313" key="12">
    <source>
        <dbReference type="Proteomes" id="UP000479987"/>
    </source>
</evidence>
<evidence type="ECO:0000256" key="8">
    <source>
        <dbReference type="ARBA" id="ARBA00023170"/>
    </source>
</evidence>
<proteinExistence type="inferred from homology"/>
<name>A0A6G1LP91_9HYME</name>
<keyword evidence="5 10" id="KW-0552">Olfaction</keyword>
<comment type="similarity">
    <text evidence="10">Belongs to the insect chemoreceptor superfamily. Heteromeric odorant receptor channel (TC 1.A.69) family.</text>
</comment>
<feature type="transmembrane region" description="Helical" evidence="10">
    <location>
        <begin position="271"/>
        <end position="293"/>
    </location>
</feature>
<dbReference type="EMBL" id="SGBU01000059">
    <property type="protein sequence ID" value="KAF3054280.1"/>
    <property type="molecule type" value="Genomic_DNA"/>
</dbReference>
<dbReference type="GO" id="GO:0005549">
    <property type="term" value="F:odorant binding"/>
    <property type="evidence" value="ECO:0007669"/>
    <property type="project" value="InterPro"/>
</dbReference>
<dbReference type="InterPro" id="IPR004117">
    <property type="entry name" value="7tm6_olfct_rcpt"/>
</dbReference>
<keyword evidence="4 10" id="KW-0812">Transmembrane</keyword>
<feature type="transmembrane region" description="Helical" evidence="10">
    <location>
        <begin position="305"/>
        <end position="324"/>
    </location>
</feature>
<evidence type="ECO:0000256" key="10">
    <source>
        <dbReference type="RuleBase" id="RU351113"/>
    </source>
</evidence>
<keyword evidence="6 10" id="KW-1133">Transmembrane helix</keyword>
<comment type="subcellular location">
    <subcellularLocation>
        <location evidence="1 10">Cell membrane</location>
        <topology evidence="1 10">Multi-pass membrane protein</topology>
    </subcellularLocation>
</comment>
<evidence type="ECO:0000256" key="5">
    <source>
        <dbReference type="ARBA" id="ARBA00022725"/>
    </source>
</evidence>
<dbReference type="PANTHER" id="PTHR21137">
    <property type="entry name" value="ODORANT RECEPTOR"/>
    <property type="match status" value="1"/>
</dbReference>
<keyword evidence="7 10" id="KW-0472">Membrane</keyword>
<evidence type="ECO:0000256" key="2">
    <source>
        <dbReference type="ARBA" id="ARBA00022475"/>
    </source>
</evidence>
<sequence>MSHDRWNDDIAYVFSTHRTFMQILGMWPLQKRTIFTMMRWSFATFLKLMAFSFLFMDFTGDHHDASTSIETILYFVCIIILLLKNFCIMANKKKLAKNIDAAINDWLSAKNDEESYKIMKEYAFKSKIFTTFILYSGFICSSIYLLAILIIDVKQILYLRNPNISDNITMEWILLIPSGDLSEKITGSQYLMIIVLQVLQLLTLSVMQCTTDSFYMNNTLHLTGQLKILKAKFKTFASKPDTVENNRKHLSRLVDRHCELAKFSRNIEDTFHLIILFQLVVATLLIALIGLRIIFCLKNNNYIEVAKSVLVLNFMLMESLVYCYGGDFIQKGSDDLFRAMFKTSWFTLPATLMKDLHFVMMRSVYPFRLTGGKFFYVNRETMMYVFKTAASYVSVLRVALRD</sequence>